<gene>
    <name evidence="1" type="ORF">TNCV_1011331</name>
</gene>
<comment type="caution">
    <text evidence="1">The sequence shown here is derived from an EMBL/GenBank/DDBJ whole genome shotgun (WGS) entry which is preliminary data.</text>
</comment>
<accession>A0A8X6VX39</accession>
<dbReference type="AlphaFoldDB" id="A0A8X6VX39"/>
<protein>
    <submittedName>
        <fullName evidence="1">Uncharacterized protein</fullName>
    </submittedName>
</protein>
<keyword evidence="2" id="KW-1185">Reference proteome</keyword>
<evidence type="ECO:0000313" key="2">
    <source>
        <dbReference type="Proteomes" id="UP000887159"/>
    </source>
</evidence>
<organism evidence="1 2">
    <name type="scientific">Trichonephila clavipes</name>
    <name type="common">Golden silk orbweaver</name>
    <name type="synonym">Nephila clavipes</name>
    <dbReference type="NCBI Taxonomy" id="2585209"/>
    <lineage>
        <taxon>Eukaryota</taxon>
        <taxon>Metazoa</taxon>
        <taxon>Ecdysozoa</taxon>
        <taxon>Arthropoda</taxon>
        <taxon>Chelicerata</taxon>
        <taxon>Arachnida</taxon>
        <taxon>Araneae</taxon>
        <taxon>Araneomorphae</taxon>
        <taxon>Entelegynae</taxon>
        <taxon>Araneoidea</taxon>
        <taxon>Nephilidae</taxon>
        <taxon>Trichonephila</taxon>
    </lineage>
</organism>
<dbReference type="Proteomes" id="UP000887159">
    <property type="component" value="Unassembled WGS sequence"/>
</dbReference>
<dbReference type="EMBL" id="BMAU01021369">
    <property type="protein sequence ID" value="GFY24080.1"/>
    <property type="molecule type" value="Genomic_DNA"/>
</dbReference>
<proteinExistence type="predicted"/>
<evidence type="ECO:0000313" key="1">
    <source>
        <dbReference type="EMBL" id="GFY24080.1"/>
    </source>
</evidence>
<sequence length="126" mass="14187">MSRLDLILDVIEESVKETPNHEIPSNQSIIWRKTSVAMYNATLQQTLTTMSLNSNPTIVMLQVEAGSISKHNVFPFRCQWTPFIVPMAKQTPVVSSQETKEAMNALRTFHSAANDVKCYDRTSNDA</sequence>
<name>A0A8X6VX39_TRICX</name>
<reference evidence="1" key="1">
    <citation type="submission" date="2020-08" db="EMBL/GenBank/DDBJ databases">
        <title>Multicomponent nature underlies the extraordinary mechanical properties of spider dragline silk.</title>
        <authorList>
            <person name="Kono N."/>
            <person name="Nakamura H."/>
            <person name="Mori M."/>
            <person name="Yoshida Y."/>
            <person name="Ohtoshi R."/>
            <person name="Malay A.D."/>
            <person name="Moran D.A.P."/>
            <person name="Tomita M."/>
            <person name="Numata K."/>
            <person name="Arakawa K."/>
        </authorList>
    </citation>
    <scope>NUCLEOTIDE SEQUENCE</scope>
</reference>